<dbReference type="InterPro" id="IPR036291">
    <property type="entry name" value="NAD(P)-bd_dom_sf"/>
</dbReference>
<evidence type="ECO:0000256" key="2">
    <source>
        <dbReference type="ARBA" id="ARBA00023002"/>
    </source>
</evidence>
<name>A0A9W5LIV9_9BACI</name>
<dbReference type="PRINTS" id="PR00080">
    <property type="entry name" value="SDRFAMILY"/>
</dbReference>
<dbReference type="InterPro" id="IPR050259">
    <property type="entry name" value="SDR"/>
</dbReference>
<dbReference type="CDD" id="cd05233">
    <property type="entry name" value="SDR_c"/>
    <property type="match status" value="1"/>
</dbReference>
<dbReference type="PRINTS" id="PR00081">
    <property type="entry name" value="GDHRDH"/>
</dbReference>
<reference evidence="3 4" key="1">
    <citation type="journal article" date="2014" name="Syst. Appl. Microbiol.">
        <title>Genomic insights into the taxonomic status of the three subspecies of Bacillus subtilis.</title>
        <authorList>
            <person name="Yi H."/>
            <person name="Chun J."/>
            <person name="Cha C.J."/>
        </authorList>
    </citation>
    <scope>NUCLEOTIDE SEQUENCE [LARGE SCALE GENOMIC DNA]</scope>
    <source>
        <strain evidence="3 4">KCTC 13429</strain>
    </source>
</reference>
<evidence type="ECO:0000256" key="1">
    <source>
        <dbReference type="ARBA" id="ARBA00006484"/>
    </source>
</evidence>
<comment type="similarity">
    <text evidence="1">Belongs to the short-chain dehydrogenases/reductases (SDR) family.</text>
</comment>
<keyword evidence="2" id="KW-0560">Oxidoreductase</keyword>
<evidence type="ECO:0000313" key="4">
    <source>
        <dbReference type="Proteomes" id="UP000011182"/>
    </source>
</evidence>
<dbReference type="Pfam" id="PF13561">
    <property type="entry name" value="adh_short_C2"/>
    <property type="match status" value="1"/>
</dbReference>
<sequence length="254" mass="27019">MRGVFLRKEGKRMNKTALITGASGGIGKSISETLAADGYNLLLHYNTNQNAAAELAEKLRETFGVHAEILQADLSAPEGADKLTGSIVQPIDAIILNSGRSHFGLITDVDNATVQEMVQLHVASPYMLTRNLLPGMIRKKSGAIVAVSSIWGETGASCEVLYSMAKGAQHSFVKGLAKELAPSGIRVNAVAPGAVDTNMMNQFTPSEKEEIADEIPIGRLARPQEIADATAFLLSEKASYITGQILSVNGGWHC</sequence>
<dbReference type="GO" id="GO:0016491">
    <property type="term" value="F:oxidoreductase activity"/>
    <property type="evidence" value="ECO:0007669"/>
    <property type="project" value="UniProtKB-KW"/>
</dbReference>
<dbReference type="Proteomes" id="UP000011182">
    <property type="component" value="Unassembled WGS sequence"/>
</dbReference>
<comment type="caution">
    <text evidence="3">The sequence shown here is derived from an EMBL/GenBank/DDBJ whole genome shotgun (WGS) entry which is preliminary data.</text>
</comment>
<dbReference type="FunFam" id="3.40.50.720:FF:000173">
    <property type="entry name" value="3-oxoacyl-[acyl-carrier protein] reductase"/>
    <property type="match status" value="1"/>
</dbReference>
<dbReference type="NCBIfam" id="NF047420">
    <property type="entry name" value="EF_P_mod_YmfI"/>
    <property type="match status" value="1"/>
</dbReference>
<proteinExistence type="inferred from homology"/>
<organism evidence="3 4">
    <name type="scientific">Bacillus inaquosorum KCTC 13429</name>
    <dbReference type="NCBI Taxonomy" id="1236548"/>
    <lineage>
        <taxon>Bacteria</taxon>
        <taxon>Bacillati</taxon>
        <taxon>Bacillota</taxon>
        <taxon>Bacilli</taxon>
        <taxon>Bacillales</taxon>
        <taxon>Bacillaceae</taxon>
        <taxon>Bacillus</taxon>
    </lineage>
</organism>
<dbReference type="SUPFAM" id="SSF51735">
    <property type="entry name" value="NAD(P)-binding Rossmann-fold domains"/>
    <property type="match status" value="1"/>
</dbReference>
<dbReference type="Gene3D" id="3.40.50.720">
    <property type="entry name" value="NAD(P)-binding Rossmann-like Domain"/>
    <property type="match status" value="1"/>
</dbReference>
<dbReference type="PANTHER" id="PTHR42879:SF2">
    <property type="entry name" value="3-OXOACYL-[ACYL-CARRIER-PROTEIN] REDUCTASE FABG"/>
    <property type="match status" value="1"/>
</dbReference>
<keyword evidence="4" id="KW-1185">Reference proteome</keyword>
<dbReference type="EMBL" id="AMXN01000003">
    <property type="protein sequence ID" value="ELS61524.1"/>
    <property type="molecule type" value="Genomic_DNA"/>
</dbReference>
<protein>
    <submittedName>
        <fullName evidence="3">YmfI</fullName>
    </submittedName>
</protein>
<dbReference type="InterPro" id="IPR002347">
    <property type="entry name" value="SDR_fam"/>
</dbReference>
<dbReference type="AlphaFoldDB" id="A0A9W5LIV9"/>
<evidence type="ECO:0000313" key="3">
    <source>
        <dbReference type="EMBL" id="ELS61524.1"/>
    </source>
</evidence>
<dbReference type="PANTHER" id="PTHR42879">
    <property type="entry name" value="3-OXOACYL-(ACYL-CARRIER-PROTEIN) REDUCTASE"/>
    <property type="match status" value="1"/>
</dbReference>
<accession>A0A9W5LIV9</accession>
<gene>
    <name evidence="3" type="ORF">BSI_18970</name>
</gene>